<evidence type="ECO:0000313" key="2">
    <source>
        <dbReference type="Proteomes" id="UP001179952"/>
    </source>
</evidence>
<name>A0AAV9B7D4_ACOGR</name>
<sequence length="143" mass="15306">MPDQGYFQQEIYRRVGAGLAKNLSLSEAPSGPPSHQRMLPSPLVQPCRVPCPGTIPCHAPYFHAPCRTTPLPYRAPCGAAPCLCTPSARAPVRIALPAQCPLRRAPLSHPLLHHALVAPQPCLCAHSPFTPLCIVCSCPVAHL</sequence>
<organism evidence="1 2">
    <name type="scientific">Acorus gramineus</name>
    <name type="common">Dwarf sweet flag</name>
    <dbReference type="NCBI Taxonomy" id="55184"/>
    <lineage>
        <taxon>Eukaryota</taxon>
        <taxon>Viridiplantae</taxon>
        <taxon>Streptophyta</taxon>
        <taxon>Embryophyta</taxon>
        <taxon>Tracheophyta</taxon>
        <taxon>Spermatophyta</taxon>
        <taxon>Magnoliopsida</taxon>
        <taxon>Liliopsida</taxon>
        <taxon>Acoraceae</taxon>
        <taxon>Acorus</taxon>
    </lineage>
</organism>
<reference evidence="1" key="2">
    <citation type="submission" date="2023-06" db="EMBL/GenBank/DDBJ databases">
        <authorList>
            <person name="Ma L."/>
            <person name="Liu K.-W."/>
            <person name="Li Z."/>
            <person name="Hsiao Y.-Y."/>
            <person name="Qi Y."/>
            <person name="Fu T."/>
            <person name="Tang G."/>
            <person name="Zhang D."/>
            <person name="Sun W.-H."/>
            <person name="Liu D.-K."/>
            <person name="Li Y."/>
            <person name="Chen G.-Z."/>
            <person name="Liu X.-D."/>
            <person name="Liao X.-Y."/>
            <person name="Jiang Y.-T."/>
            <person name="Yu X."/>
            <person name="Hao Y."/>
            <person name="Huang J."/>
            <person name="Zhao X.-W."/>
            <person name="Ke S."/>
            <person name="Chen Y.-Y."/>
            <person name="Wu W.-L."/>
            <person name="Hsu J.-L."/>
            <person name="Lin Y.-F."/>
            <person name="Huang M.-D."/>
            <person name="Li C.-Y."/>
            <person name="Huang L."/>
            <person name="Wang Z.-W."/>
            <person name="Zhao X."/>
            <person name="Zhong W.-Y."/>
            <person name="Peng D.-H."/>
            <person name="Ahmad S."/>
            <person name="Lan S."/>
            <person name="Zhang J.-S."/>
            <person name="Tsai W.-C."/>
            <person name="Van De Peer Y."/>
            <person name="Liu Z.-J."/>
        </authorList>
    </citation>
    <scope>NUCLEOTIDE SEQUENCE</scope>
    <source>
        <strain evidence="1">SCP</strain>
        <tissue evidence="1">Leaves</tissue>
    </source>
</reference>
<keyword evidence="2" id="KW-1185">Reference proteome</keyword>
<gene>
    <name evidence="1" type="ORF">QJS04_geneDACA022412</name>
</gene>
<protein>
    <submittedName>
        <fullName evidence="1">Photosystem II CP47 chlorophyll apoprotein</fullName>
    </submittedName>
</protein>
<dbReference type="AlphaFoldDB" id="A0AAV9B7D4"/>
<proteinExistence type="predicted"/>
<dbReference type="Proteomes" id="UP001179952">
    <property type="component" value="Unassembled WGS sequence"/>
</dbReference>
<comment type="caution">
    <text evidence="1">The sequence shown here is derived from an EMBL/GenBank/DDBJ whole genome shotgun (WGS) entry which is preliminary data.</text>
</comment>
<evidence type="ECO:0000313" key="1">
    <source>
        <dbReference type="EMBL" id="KAK1272595.1"/>
    </source>
</evidence>
<reference evidence="1" key="1">
    <citation type="journal article" date="2023" name="Nat. Commun.">
        <title>Diploid and tetraploid genomes of Acorus and the evolution of monocots.</title>
        <authorList>
            <person name="Ma L."/>
            <person name="Liu K.W."/>
            <person name="Li Z."/>
            <person name="Hsiao Y.Y."/>
            <person name="Qi Y."/>
            <person name="Fu T."/>
            <person name="Tang G.D."/>
            <person name="Zhang D."/>
            <person name="Sun W.H."/>
            <person name="Liu D.K."/>
            <person name="Li Y."/>
            <person name="Chen G.Z."/>
            <person name="Liu X.D."/>
            <person name="Liao X.Y."/>
            <person name="Jiang Y.T."/>
            <person name="Yu X."/>
            <person name="Hao Y."/>
            <person name="Huang J."/>
            <person name="Zhao X.W."/>
            <person name="Ke S."/>
            <person name="Chen Y.Y."/>
            <person name="Wu W.L."/>
            <person name="Hsu J.L."/>
            <person name="Lin Y.F."/>
            <person name="Huang M.D."/>
            <person name="Li C.Y."/>
            <person name="Huang L."/>
            <person name="Wang Z.W."/>
            <person name="Zhao X."/>
            <person name="Zhong W.Y."/>
            <person name="Peng D.H."/>
            <person name="Ahmad S."/>
            <person name="Lan S."/>
            <person name="Zhang J.S."/>
            <person name="Tsai W.C."/>
            <person name="Van de Peer Y."/>
            <person name="Liu Z.J."/>
        </authorList>
    </citation>
    <scope>NUCLEOTIDE SEQUENCE</scope>
    <source>
        <strain evidence="1">SCP</strain>
    </source>
</reference>
<accession>A0AAV9B7D4</accession>
<dbReference type="EMBL" id="JAUJYN010000004">
    <property type="protein sequence ID" value="KAK1272595.1"/>
    <property type="molecule type" value="Genomic_DNA"/>
</dbReference>